<evidence type="ECO:0000313" key="2">
    <source>
        <dbReference type="EMBL" id="KAJ5384897.1"/>
    </source>
</evidence>
<sequence length="793" mass="91279">MKLPEDHIFYSNCSLAQRAERFFGSSNVNVSYINVSQNADSQLSKEKGNLASFEGYILPERSMDALTAQLWRNGRYYFRILKEMERENNSNWKRFCATMGSHQAMSWLRLNEWLEGAFHPQELADAAQSAIDSADLPGKPSIRNIWLDLVQFPEHAKLDQSRYHQRLAELFSAEFCDTTMLTRRLVREENWDFHLEWFLRLLTSKRHAAHDHAMCQSISHGIYHTSPLARNDTTPVVLHVAPNVYEPPPHLSKVNDIYPVYLWCISEKRTVETKTFNCDQRPDYVCVSHTWGRWKKAAETKVEGCPWDIPQNTMFEVIDLPTQLEALGERLEFHYVWLDLLCIPQTREGELGKVAKAEISRQAGIFGNSALCIAWLNYIHDWGRENDIVHWLALRYLSLTTKKNHYKEKLEQRSRLQWENRKLEHSKLALQGESPNEIPLFCCEQRSPWFSSLWTLQEATICPHMVLMSRYWSPLQDVRGIPISLGTLVLLTETVFNLGMELPPDGEWCKQEEECRTGFYKPAWELHEVFVLSGFKGPAFSSRTMILIQGSFRECSGRRAEAIMSALDVREWFESETKQDDDDLVLGVYPLRFVKEAARKIGPEFALAKTAYDERSTELWLNHEKGPTPRKGSLLPFVDISSESSHVPELWPLKVYDLDWHSTFDSWEFLPTGSVRITKAVIVGQRTHHGTKVLPGLKVRIFCEYPRAHYSKGGFSLGNWLALGGGKGDTYAIQISADLGLIFKGVCAEGELGSTDLLPLIKLVKVGCFSFTERLRTERLRDSHVKEVNWIVL</sequence>
<comment type="caution">
    <text evidence="2">The sequence shown here is derived from an EMBL/GenBank/DDBJ whole genome shotgun (WGS) entry which is preliminary data.</text>
</comment>
<evidence type="ECO:0000313" key="3">
    <source>
        <dbReference type="Proteomes" id="UP001147752"/>
    </source>
</evidence>
<dbReference type="RefSeq" id="XP_056584673.1">
    <property type="nucleotide sequence ID" value="XM_056720538.1"/>
</dbReference>
<dbReference type="PANTHER" id="PTHR33112:SF16">
    <property type="entry name" value="HETEROKARYON INCOMPATIBILITY DOMAIN-CONTAINING PROTEIN"/>
    <property type="match status" value="1"/>
</dbReference>
<dbReference type="EMBL" id="JAPZBT010000001">
    <property type="protein sequence ID" value="KAJ5384897.1"/>
    <property type="molecule type" value="Genomic_DNA"/>
</dbReference>
<reference evidence="2" key="2">
    <citation type="journal article" date="2023" name="IMA Fungus">
        <title>Comparative genomic study of the Penicillium genus elucidates a diverse pangenome and 15 lateral gene transfer events.</title>
        <authorList>
            <person name="Petersen C."/>
            <person name="Sorensen T."/>
            <person name="Nielsen M.R."/>
            <person name="Sondergaard T.E."/>
            <person name="Sorensen J.L."/>
            <person name="Fitzpatrick D.A."/>
            <person name="Frisvad J.C."/>
            <person name="Nielsen K.L."/>
        </authorList>
    </citation>
    <scope>NUCLEOTIDE SEQUENCE</scope>
    <source>
        <strain evidence="2">IBT 3081</strain>
    </source>
</reference>
<dbReference type="GeneID" id="81459721"/>
<dbReference type="InterPro" id="IPR010730">
    <property type="entry name" value="HET"/>
</dbReference>
<gene>
    <name evidence="2" type="ORF">N7517_002808</name>
</gene>
<dbReference type="OrthoDB" id="2157530at2759"/>
<name>A0A9W9VK61_9EURO</name>
<reference evidence="2" key="1">
    <citation type="submission" date="2022-12" db="EMBL/GenBank/DDBJ databases">
        <authorList>
            <person name="Petersen C."/>
        </authorList>
    </citation>
    <scope>NUCLEOTIDE SEQUENCE</scope>
    <source>
        <strain evidence="2">IBT 3081</strain>
    </source>
</reference>
<dbReference type="AlphaFoldDB" id="A0A9W9VK61"/>
<feature type="domain" description="Heterokaryon incompatibility" evidence="1">
    <location>
        <begin position="284"/>
        <end position="458"/>
    </location>
</feature>
<protein>
    <recommendedName>
        <fullName evidence="1">Heterokaryon incompatibility domain-containing protein</fullName>
    </recommendedName>
</protein>
<dbReference type="Proteomes" id="UP001147752">
    <property type="component" value="Unassembled WGS sequence"/>
</dbReference>
<proteinExistence type="predicted"/>
<dbReference type="Pfam" id="PF06985">
    <property type="entry name" value="HET"/>
    <property type="match status" value="1"/>
</dbReference>
<dbReference type="PANTHER" id="PTHR33112">
    <property type="entry name" value="DOMAIN PROTEIN, PUTATIVE-RELATED"/>
    <property type="match status" value="1"/>
</dbReference>
<accession>A0A9W9VK61</accession>
<keyword evidence="3" id="KW-1185">Reference proteome</keyword>
<evidence type="ECO:0000259" key="1">
    <source>
        <dbReference type="Pfam" id="PF06985"/>
    </source>
</evidence>
<organism evidence="2 3">
    <name type="scientific">Penicillium concentricum</name>
    <dbReference type="NCBI Taxonomy" id="293559"/>
    <lineage>
        <taxon>Eukaryota</taxon>
        <taxon>Fungi</taxon>
        <taxon>Dikarya</taxon>
        <taxon>Ascomycota</taxon>
        <taxon>Pezizomycotina</taxon>
        <taxon>Eurotiomycetes</taxon>
        <taxon>Eurotiomycetidae</taxon>
        <taxon>Eurotiales</taxon>
        <taxon>Aspergillaceae</taxon>
        <taxon>Penicillium</taxon>
    </lineage>
</organism>